<dbReference type="GO" id="GO:0016887">
    <property type="term" value="F:ATP hydrolysis activity"/>
    <property type="evidence" value="ECO:0007669"/>
    <property type="project" value="InterPro"/>
</dbReference>
<protein>
    <recommendedName>
        <fullName evidence="6">AAA+ ATPase domain-containing protein</fullName>
    </recommendedName>
</protein>
<dbReference type="Gene3D" id="3.40.50.300">
    <property type="entry name" value="P-loop containing nucleotide triphosphate hydrolases"/>
    <property type="match status" value="1"/>
</dbReference>
<keyword evidence="1" id="KW-0547">Nucleotide-binding</keyword>
<dbReference type="PIRSF" id="PIRSF002849">
    <property type="entry name" value="AAA_ATPase_chaperone_MoxR_prd"/>
    <property type="match status" value="1"/>
</dbReference>
<dbReference type="Pfam" id="PF17863">
    <property type="entry name" value="AAA_lid_2"/>
    <property type="match status" value="1"/>
</dbReference>
<proteinExistence type="predicted"/>
<dbReference type="PANTHER" id="PTHR42759">
    <property type="entry name" value="MOXR FAMILY PROTEIN"/>
    <property type="match status" value="1"/>
</dbReference>
<dbReference type="SUPFAM" id="SSF52540">
    <property type="entry name" value="P-loop containing nucleoside triphosphate hydrolases"/>
    <property type="match status" value="1"/>
</dbReference>
<feature type="domain" description="ChlI/MoxR AAA lid" evidence="4">
    <location>
        <begin position="259"/>
        <end position="323"/>
    </location>
</feature>
<evidence type="ECO:0000256" key="2">
    <source>
        <dbReference type="ARBA" id="ARBA00022840"/>
    </source>
</evidence>
<dbReference type="CDD" id="cd00009">
    <property type="entry name" value="AAA"/>
    <property type="match status" value="1"/>
</dbReference>
<evidence type="ECO:0000259" key="3">
    <source>
        <dbReference type="Pfam" id="PF07726"/>
    </source>
</evidence>
<dbReference type="InterPro" id="IPR041628">
    <property type="entry name" value="ChlI/MoxR_AAA_lid"/>
</dbReference>
<organism evidence="5">
    <name type="scientific">marine metagenome</name>
    <dbReference type="NCBI Taxonomy" id="408172"/>
    <lineage>
        <taxon>unclassified sequences</taxon>
        <taxon>metagenomes</taxon>
        <taxon>ecological metagenomes</taxon>
    </lineage>
</organism>
<gene>
    <name evidence="5" type="ORF">METZ01_LOCUS3589</name>
</gene>
<feature type="domain" description="ATPase AAA-3" evidence="3">
    <location>
        <begin position="50"/>
        <end position="180"/>
    </location>
</feature>
<evidence type="ECO:0000256" key="1">
    <source>
        <dbReference type="ARBA" id="ARBA00022741"/>
    </source>
</evidence>
<dbReference type="InterPro" id="IPR050764">
    <property type="entry name" value="CbbQ/NirQ/NorQ/GpvN"/>
</dbReference>
<dbReference type="Pfam" id="PF07726">
    <property type="entry name" value="AAA_3"/>
    <property type="match status" value="1"/>
</dbReference>
<name>A0A381N897_9ZZZZ</name>
<reference evidence="5" key="1">
    <citation type="submission" date="2018-05" db="EMBL/GenBank/DDBJ databases">
        <authorList>
            <person name="Lanie J.A."/>
            <person name="Ng W.-L."/>
            <person name="Kazmierczak K.M."/>
            <person name="Andrzejewski T.M."/>
            <person name="Davidsen T.M."/>
            <person name="Wayne K.J."/>
            <person name="Tettelin H."/>
            <person name="Glass J.I."/>
            <person name="Rusch D."/>
            <person name="Podicherti R."/>
            <person name="Tsui H.-C.T."/>
            <person name="Winkler M.E."/>
        </authorList>
    </citation>
    <scope>NUCLEOTIDE SEQUENCE</scope>
</reference>
<dbReference type="GO" id="GO:0005524">
    <property type="term" value="F:ATP binding"/>
    <property type="evidence" value="ECO:0007669"/>
    <property type="project" value="UniProtKB-KW"/>
</dbReference>
<dbReference type="EMBL" id="UINC01000186">
    <property type="protein sequence ID" value="SUZ50735.1"/>
    <property type="molecule type" value="Genomic_DNA"/>
</dbReference>
<dbReference type="FunFam" id="3.40.50.300:FF:000640">
    <property type="entry name" value="MoxR family ATPase"/>
    <property type="match status" value="1"/>
</dbReference>
<evidence type="ECO:0000259" key="4">
    <source>
        <dbReference type="Pfam" id="PF17863"/>
    </source>
</evidence>
<dbReference type="InterPro" id="IPR027417">
    <property type="entry name" value="P-loop_NTPase"/>
</dbReference>
<dbReference type="AlphaFoldDB" id="A0A381N897"/>
<sequence length="331" mass="37590">MSDFSLTEINERISRESTFVDDVKKALKEVIVGQEELVNRILIGMLANGHILLEGVPGLAKTLVVKSLSQLIDTKFQRIQFTPDMLPADLIGTLIYNQNTGKFDTRKGPIFANVILADEINRAPSKVQSALLEAMQERQTTIGKETYLMDAPFLVLATQNPIEQEGTYPLPEAQTDRFMLKIRVDYPSIDEERLILRKAARTQIDTVLTPVVNQQQLLKAQKVIDDIYVDQKVEEYVLNLVFSTRNPDKYELKDLEGLIEYGGSPRASINLILAAKSRAFLEHRGYVTPEDIRYIGADVLRHRIILTYEAEAEEITSEDIIRRLFETIEIP</sequence>
<evidence type="ECO:0000313" key="5">
    <source>
        <dbReference type="EMBL" id="SUZ50735.1"/>
    </source>
</evidence>
<dbReference type="Gene3D" id="1.10.8.80">
    <property type="entry name" value="Magnesium chelatase subunit I, C-Terminal domain"/>
    <property type="match status" value="1"/>
</dbReference>
<accession>A0A381N897</accession>
<dbReference type="InterPro" id="IPR011703">
    <property type="entry name" value="ATPase_AAA-3"/>
</dbReference>
<keyword evidence="2" id="KW-0067">ATP-binding</keyword>
<evidence type="ECO:0008006" key="6">
    <source>
        <dbReference type="Google" id="ProtNLM"/>
    </source>
</evidence>
<dbReference type="PANTHER" id="PTHR42759:SF1">
    <property type="entry name" value="MAGNESIUM-CHELATASE SUBUNIT CHLD"/>
    <property type="match status" value="1"/>
</dbReference>